<evidence type="ECO:0000256" key="5">
    <source>
        <dbReference type="ARBA" id="ARBA00022989"/>
    </source>
</evidence>
<feature type="domain" description="Transient receptor ion channel" evidence="11">
    <location>
        <begin position="48"/>
        <end position="110"/>
    </location>
</feature>
<dbReference type="GO" id="GO:0005886">
    <property type="term" value="C:plasma membrane"/>
    <property type="evidence" value="ECO:0007669"/>
    <property type="project" value="TreeGrafter"/>
</dbReference>
<feature type="transmembrane region" description="Helical" evidence="10">
    <location>
        <begin position="238"/>
        <end position="257"/>
    </location>
</feature>
<dbReference type="Pfam" id="PF08344">
    <property type="entry name" value="TRP_2"/>
    <property type="match status" value="1"/>
</dbReference>
<keyword evidence="5 10" id="KW-1133">Transmembrane helix</keyword>
<evidence type="ECO:0000256" key="4">
    <source>
        <dbReference type="ARBA" id="ARBA00022737"/>
    </source>
</evidence>
<evidence type="ECO:0000313" key="12">
    <source>
        <dbReference type="EMBL" id="CAG5127459.1"/>
    </source>
</evidence>
<comment type="subcellular location">
    <subcellularLocation>
        <location evidence="1">Membrane</location>
        <topology evidence="1">Multi-pass membrane protein</topology>
    </subcellularLocation>
</comment>
<evidence type="ECO:0000256" key="2">
    <source>
        <dbReference type="ARBA" id="ARBA00022448"/>
    </source>
</evidence>
<evidence type="ECO:0000256" key="3">
    <source>
        <dbReference type="ARBA" id="ARBA00022692"/>
    </source>
</evidence>
<keyword evidence="2" id="KW-0813">Transport</keyword>
<keyword evidence="6" id="KW-0040">ANK repeat</keyword>
<protein>
    <recommendedName>
        <fullName evidence="11">Transient receptor ion channel domain-containing protein</fullName>
    </recommendedName>
</protein>
<dbReference type="InterPro" id="IPR013555">
    <property type="entry name" value="TRP_dom"/>
</dbReference>
<keyword evidence="13" id="KW-1185">Reference proteome</keyword>
<evidence type="ECO:0000256" key="8">
    <source>
        <dbReference type="ARBA" id="ARBA00023136"/>
    </source>
</evidence>
<evidence type="ECO:0000313" key="13">
    <source>
        <dbReference type="Proteomes" id="UP000678393"/>
    </source>
</evidence>
<feature type="transmembrane region" description="Helical" evidence="10">
    <location>
        <begin position="202"/>
        <end position="222"/>
    </location>
</feature>
<dbReference type="GO" id="GO:0034703">
    <property type="term" value="C:cation channel complex"/>
    <property type="evidence" value="ECO:0007669"/>
    <property type="project" value="TreeGrafter"/>
</dbReference>
<name>A0A8S3ZE01_9EUPU</name>
<keyword evidence="8 10" id="KW-0472">Membrane</keyword>
<evidence type="ECO:0000256" key="7">
    <source>
        <dbReference type="ARBA" id="ARBA00023065"/>
    </source>
</evidence>
<organism evidence="12 13">
    <name type="scientific">Candidula unifasciata</name>
    <dbReference type="NCBI Taxonomy" id="100452"/>
    <lineage>
        <taxon>Eukaryota</taxon>
        <taxon>Metazoa</taxon>
        <taxon>Spiralia</taxon>
        <taxon>Lophotrochozoa</taxon>
        <taxon>Mollusca</taxon>
        <taxon>Gastropoda</taxon>
        <taxon>Heterobranchia</taxon>
        <taxon>Euthyneura</taxon>
        <taxon>Panpulmonata</taxon>
        <taxon>Eupulmonata</taxon>
        <taxon>Stylommatophora</taxon>
        <taxon>Helicina</taxon>
        <taxon>Helicoidea</taxon>
        <taxon>Geomitridae</taxon>
        <taxon>Candidula</taxon>
    </lineage>
</organism>
<evidence type="ECO:0000256" key="9">
    <source>
        <dbReference type="ARBA" id="ARBA00023303"/>
    </source>
</evidence>
<comment type="caution">
    <text evidence="12">The sequence shown here is derived from an EMBL/GenBank/DDBJ whole genome shotgun (WGS) entry which is preliminary data.</text>
</comment>
<dbReference type="PANTHER" id="PTHR10117">
    <property type="entry name" value="TRANSIENT RECEPTOR POTENTIAL CHANNEL"/>
    <property type="match status" value="1"/>
</dbReference>
<dbReference type="GO" id="GO:0015279">
    <property type="term" value="F:store-operated calcium channel activity"/>
    <property type="evidence" value="ECO:0007669"/>
    <property type="project" value="TreeGrafter"/>
</dbReference>
<feature type="transmembrane region" description="Helical" evidence="10">
    <location>
        <begin position="278"/>
        <end position="301"/>
    </location>
</feature>
<proteinExistence type="predicted"/>
<keyword evidence="9" id="KW-0407">Ion channel</keyword>
<dbReference type="PANTHER" id="PTHR10117:SF54">
    <property type="entry name" value="TRANSIENT RECEPTOR POTENTIAL-GAMMA PROTEIN"/>
    <property type="match status" value="1"/>
</dbReference>
<evidence type="ECO:0000256" key="6">
    <source>
        <dbReference type="ARBA" id="ARBA00023043"/>
    </source>
</evidence>
<sequence>PLMTTVPSSSFTPDITPIILAGHRDNYEIIKILLDRGYRIPKPHNARCSCKECITGSQEDSLRHSRSRINAYKALASPSLICLSSKDPILTSFELSCELKQLSKLENEFKADYEKLAAKCQEFAVDLLEQTRGSRELAIILNHDCSAADDQNCDKVRLSRLKLAIKYKQKKFVAHPNCQQLLASLWYEGLPGFRRRSILSKLAIMGTIGAMFPVLSIIYLLAPKCSIGQFVTKPCVKFIIHCTSYIVFLCKYIRLMWSEIKQLWDEGAIEYIHDMWNILDFFTNSLYIATFTLRLLAYLQVREEREQRNPLAVVDREYWPPYDPNLIAEALFAAANIFSSLKLVNIFTVSPYLGPLQISLGRMVMDIVKFGCVFLLVLISFACGLNHLYWYY</sequence>
<dbReference type="InterPro" id="IPR005821">
    <property type="entry name" value="Ion_trans_dom"/>
</dbReference>
<gene>
    <name evidence="12" type="ORF">CUNI_LOCUS13017</name>
</gene>
<feature type="non-terminal residue" evidence="12">
    <location>
        <position position="1"/>
    </location>
</feature>
<evidence type="ECO:0000256" key="1">
    <source>
        <dbReference type="ARBA" id="ARBA00004141"/>
    </source>
</evidence>
<dbReference type="EMBL" id="CAJHNH020002686">
    <property type="protein sequence ID" value="CAG5127459.1"/>
    <property type="molecule type" value="Genomic_DNA"/>
</dbReference>
<dbReference type="AlphaFoldDB" id="A0A8S3ZE01"/>
<evidence type="ECO:0000256" key="10">
    <source>
        <dbReference type="SAM" id="Phobius"/>
    </source>
</evidence>
<feature type="non-terminal residue" evidence="12">
    <location>
        <position position="392"/>
    </location>
</feature>
<dbReference type="Proteomes" id="UP000678393">
    <property type="component" value="Unassembled WGS sequence"/>
</dbReference>
<keyword evidence="3 10" id="KW-0812">Transmembrane</keyword>
<dbReference type="Pfam" id="PF00520">
    <property type="entry name" value="Ion_trans"/>
    <property type="match status" value="1"/>
</dbReference>
<reference evidence="12" key="1">
    <citation type="submission" date="2021-04" db="EMBL/GenBank/DDBJ databases">
        <authorList>
            <consortium name="Molecular Ecology Group"/>
        </authorList>
    </citation>
    <scope>NUCLEOTIDE SEQUENCE</scope>
</reference>
<keyword evidence="4" id="KW-0677">Repeat</keyword>
<dbReference type="GO" id="GO:0051480">
    <property type="term" value="P:regulation of cytosolic calcium ion concentration"/>
    <property type="evidence" value="ECO:0007669"/>
    <property type="project" value="TreeGrafter"/>
</dbReference>
<accession>A0A8S3ZE01</accession>
<dbReference type="OrthoDB" id="2373987at2759"/>
<dbReference type="InterPro" id="IPR002153">
    <property type="entry name" value="TRPC_channel"/>
</dbReference>
<feature type="transmembrane region" description="Helical" evidence="10">
    <location>
        <begin position="367"/>
        <end position="390"/>
    </location>
</feature>
<dbReference type="SMART" id="SM01420">
    <property type="entry name" value="TRP_2"/>
    <property type="match status" value="1"/>
</dbReference>
<evidence type="ECO:0000259" key="11">
    <source>
        <dbReference type="SMART" id="SM01420"/>
    </source>
</evidence>
<dbReference type="GO" id="GO:0070679">
    <property type="term" value="F:inositol 1,4,5 trisphosphate binding"/>
    <property type="evidence" value="ECO:0007669"/>
    <property type="project" value="TreeGrafter"/>
</dbReference>
<keyword evidence="7" id="KW-0406">Ion transport</keyword>